<dbReference type="OrthoDB" id="6474234at2"/>
<sequence length="258" mass="28874">MRKSLLALSLVAAAATAPVQAEYLYGFGGMYLDHQSWNHGPNAIKNASDRNQFVVGIEGGAGFTWGELYGFYDYESVEKSSDKRKASVKGQAHVYLGDTGASLYAQVYNHDNAQQSEQNRVIGLGYTKLTGEDWWFKPWVGVHEVNAWSNFGYGNFNYDGLNGYMAGWSAGYKFEALGQNFSLVNWNEIEFNRADEYAAEMGGKTGLNGAAMLFWHVTDNFSTALTYRYFQNKLGVNEKLNDGNAYGDALIYRVQYNF</sequence>
<keyword evidence="2" id="KW-0732">Signal</keyword>
<dbReference type="AlphaFoldDB" id="A0A2N8ZC51"/>
<name>A0A2N8ZC51_9VIBR</name>
<dbReference type="EMBL" id="LT960611">
    <property type="protein sequence ID" value="SON49472.1"/>
    <property type="molecule type" value="Genomic_DNA"/>
</dbReference>
<evidence type="ECO:0000313" key="3">
    <source>
        <dbReference type="EMBL" id="SON49472.1"/>
    </source>
</evidence>
<reference evidence="3 4" key="1">
    <citation type="submission" date="2017-10" db="EMBL/GenBank/DDBJ databases">
        <authorList>
            <person name="Banno H."/>
            <person name="Chua N.-H."/>
        </authorList>
    </citation>
    <scope>NUCLEOTIDE SEQUENCE [LARGE SCALE GENOMIC DNA]</scope>
    <source>
        <strain evidence="3">Vibrio tapetis CECT4600</strain>
    </source>
</reference>
<dbReference type="RefSeq" id="WP_102522134.1">
    <property type="nucleotide sequence ID" value="NZ_LT960611.1"/>
</dbReference>
<gene>
    <name evidence="3" type="ORF">VTAP4600_A1493</name>
</gene>
<evidence type="ECO:0000256" key="1">
    <source>
        <dbReference type="ARBA" id="ARBA00008728"/>
    </source>
</evidence>
<dbReference type="SUPFAM" id="SSF111364">
    <property type="entry name" value="Tsx-like channel"/>
    <property type="match status" value="1"/>
</dbReference>
<evidence type="ECO:0000256" key="2">
    <source>
        <dbReference type="SAM" id="SignalP"/>
    </source>
</evidence>
<dbReference type="Proteomes" id="UP000235828">
    <property type="component" value="Chromosome A"/>
</dbReference>
<dbReference type="KEGG" id="vta:A1493"/>
<keyword evidence="4" id="KW-1185">Reference proteome</keyword>
<dbReference type="Pfam" id="PF03502">
    <property type="entry name" value="Channel_Tsx"/>
    <property type="match status" value="1"/>
</dbReference>
<comment type="similarity">
    <text evidence="1">Belongs to the nucleoside-specific channel-forming outer membrane porin (Tsx) (TC 1.B.10) family.</text>
</comment>
<protein>
    <submittedName>
        <fullName evidence="3">Putative Nucleoside-specific channel-forming protein, Tsx-like</fullName>
    </submittedName>
</protein>
<dbReference type="InterPro" id="IPR018013">
    <property type="entry name" value="Channel_Tsx-like"/>
</dbReference>
<dbReference type="GO" id="GO:0009279">
    <property type="term" value="C:cell outer membrane"/>
    <property type="evidence" value="ECO:0007669"/>
    <property type="project" value="InterPro"/>
</dbReference>
<proteinExistence type="inferred from homology"/>
<feature type="signal peptide" evidence="2">
    <location>
        <begin position="1"/>
        <end position="21"/>
    </location>
</feature>
<evidence type="ECO:0000313" key="4">
    <source>
        <dbReference type="Proteomes" id="UP000235828"/>
    </source>
</evidence>
<organism evidence="3 4">
    <name type="scientific">Vibrio tapetis subsp. tapetis</name>
    <dbReference type="NCBI Taxonomy" id="1671868"/>
    <lineage>
        <taxon>Bacteria</taxon>
        <taxon>Pseudomonadati</taxon>
        <taxon>Pseudomonadota</taxon>
        <taxon>Gammaproteobacteria</taxon>
        <taxon>Vibrionales</taxon>
        <taxon>Vibrionaceae</taxon>
        <taxon>Vibrio</taxon>
    </lineage>
</organism>
<accession>A0A2N8ZC51</accession>
<dbReference type="InterPro" id="IPR036777">
    <property type="entry name" value="Channel_Tsx-like_sf"/>
</dbReference>
<feature type="chain" id="PRO_5014647145" evidence="2">
    <location>
        <begin position="22"/>
        <end position="258"/>
    </location>
</feature>